<reference evidence="1 2" key="1">
    <citation type="submission" date="2014-11" db="EMBL/GenBank/DDBJ databases">
        <title>Genome sequencing of Pantoea rodasii ND03.</title>
        <authorList>
            <person name="Muhamad Yunos N.Y."/>
            <person name="Chan K.-G."/>
        </authorList>
    </citation>
    <scope>NUCLEOTIDE SEQUENCE [LARGE SCALE GENOMIC DNA]</scope>
    <source>
        <strain evidence="1 2">ND03</strain>
    </source>
</reference>
<evidence type="ECO:0000313" key="2">
    <source>
        <dbReference type="Proteomes" id="UP000030853"/>
    </source>
</evidence>
<comment type="caution">
    <text evidence="1">The sequence shown here is derived from an EMBL/GenBank/DDBJ whole genome shotgun (WGS) entry which is preliminary data.</text>
</comment>
<gene>
    <name evidence="1" type="ORF">QU24_24375</name>
</gene>
<name>A0A0B1QYL9_9GAMM</name>
<organism evidence="1 2">
    <name type="scientific">Pantoea rodasii</name>
    <dbReference type="NCBI Taxonomy" id="1076549"/>
    <lineage>
        <taxon>Bacteria</taxon>
        <taxon>Pseudomonadati</taxon>
        <taxon>Pseudomonadota</taxon>
        <taxon>Gammaproteobacteria</taxon>
        <taxon>Enterobacterales</taxon>
        <taxon>Erwiniaceae</taxon>
        <taxon>Pantoea</taxon>
    </lineage>
</organism>
<evidence type="ECO:0000313" key="1">
    <source>
        <dbReference type="EMBL" id="KHJ65474.1"/>
    </source>
</evidence>
<dbReference type="AlphaFoldDB" id="A0A0B1QYL9"/>
<proteinExistence type="predicted"/>
<dbReference type="EMBL" id="JTJJ01000126">
    <property type="protein sequence ID" value="KHJ65474.1"/>
    <property type="molecule type" value="Genomic_DNA"/>
</dbReference>
<protein>
    <submittedName>
        <fullName evidence="1">Uncharacterized protein</fullName>
    </submittedName>
</protein>
<dbReference type="Proteomes" id="UP000030853">
    <property type="component" value="Unassembled WGS sequence"/>
</dbReference>
<accession>A0A0B1QYL9</accession>
<feature type="non-terminal residue" evidence="1">
    <location>
        <position position="114"/>
    </location>
</feature>
<sequence>MLLAKEDELFGDIRRDFFWLRETGTGAIFNRGELFSIKTLKPFITGFSTNAVKVAKLGHGFIACLAGEDEVKALHGNSLSPGHSESPLLCQFITVTHVPGLKCYPCARFAPLCA</sequence>